<feature type="transmembrane region" description="Helical" evidence="1">
    <location>
        <begin position="89"/>
        <end position="108"/>
    </location>
</feature>
<evidence type="ECO:0000313" key="4">
    <source>
        <dbReference type="Proteomes" id="UP000095209"/>
    </source>
</evidence>
<protein>
    <submittedName>
        <fullName evidence="3">Anti-sigma factor</fullName>
    </submittedName>
</protein>
<accession>A0A1E5LEY1</accession>
<dbReference type="EMBL" id="MJEH01000024">
    <property type="protein sequence ID" value="OEH92616.1"/>
    <property type="molecule type" value="Genomic_DNA"/>
</dbReference>
<evidence type="ECO:0000256" key="1">
    <source>
        <dbReference type="SAM" id="Phobius"/>
    </source>
</evidence>
<dbReference type="InterPro" id="IPR027383">
    <property type="entry name" value="Znf_put"/>
</dbReference>
<gene>
    <name evidence="3" type="ORF">BFG57_15125</name>
</gene>
<dbReference type="RefSeq" id="WP_069717399.1">
    <property type="nucleotide sequence ID" value="NZ_MJEH01000024.1"/>
</dbReference>
<dbReference type="Proteomes" id="UP000095209">
    <property type="component" value="Unassembled WGS sequence"/>
</dbReference>
<evidence type="ECO:0000313" key="3">
    <source>
        <dbReference type="EMBL" id="OEH92616.1"/>
    </source>
</evidence>
<reference evidence="3 4" key="1">
    <citation type="submission" date="2016-08" db="EMBL/GenBank/DDBJ databases">
        <title>Genome of Bacillus solimangrovi GH2-4.</title>
        <authorList>
            <person name="Lim S."/>
            <person name="Kim B.-C."/>
        </authorList>
    </citation>
    <scope>NUCLEOTIDE SEQUENCE [LARGE SCALE GENOMIC DNA]</scope>
    <source>
        <strain evidence="3 4">GH2-4</strain>
    </source>
</reference>
<keyword evidence="1" id="KW-1133">Transmembrane helix</keyword>
<keyword evidence="1" id="KW-0472">Membrane</keyword>
<proteinExistence type="predicted"/>
<dbReference type="Pfam" id="PF13490">
    <property type="entry name" value="zf-HC2"/>
    <property type="match status" value="1"/>
</dbReference>
<dbReference type="AlphaFoldDB" id="A0A1E5LEY1"/>
<organism evidence="3 4">
    <name type="scientific">Bacillus solimangrovi</name>
    <dbReference type="NCBI Taxonomy" id="1305675"/>
    <lineage>
        <taxon>Bacteria</taxon>
        <taxon>Bacillati</taxon>
        <taxon>Bacillota</taxon>
        <taxon>Bacilli</taxon>
        <taxon>Bacillales</taxon>
        <taxon>Bacillaceae</taxon>
        <taxon>Bacillus</taxon>
    </lineage>
</organism>
<comment type="caution">
    <text evidence="3">The sequence shown here is derived from an EMBL/GenBank/DDBJ whole genome shotgun (WGS) entry which is preliminary data.</text>
</comment>
<sequence length="215" mass="24595">MKCSQEIVELMHKYLDEETTSQEETILREHLQQCEDCRQHFHHLKKTIAIIQSSTHIEAPSGFTANVMKALPKEKKSVGYRRWLRSHPFLSAAAVFMLLMMSSVLSLWDQGEQFSVSKQKNLKIENQLVIVPEGEVVEGDVIVRNGDIKIEGEVRGDVVVINGKKYMASAGNVTGELEEINAAFDWIWYNIKESFGKVFNFEQRDNTIESKAVFM</sequence>
<dbReference type="OrthoDB" id="9782842at2"/>
<feature type="domain" description="Putative zinc-finger" evidence="2">
    <location>
        <begin position="5"/>
        <end position="38"/>
    </location>
</feature>
<dbReference type="STRING" id="1305675.BFG57_15125"/>
<keyword evidence="4" id="KW-1185">Reference proteome</keyword>
<keyword evidence="1" id="KW-0812">Transmembrane</keyword>
<name>A0A1E5LEY1_9BACI</name>
<evidence type="ECO:0000259" key="2">
    <source>
        <dbReference type="Pfam" id="PF13490"/>
    </source>
</evidence>